<name>A0A2T1HLA8_9HYPH</name>
<comment type="caution">
    <text evidence="1">The sequence shown here is derived from an EMBL/GenBank/DDBJ whole genome shotgun (WGS) entry which is preliminary data.</text>
</comment>
<gene>
    <name evidence="1" type="ORF">SLNSH_24085</name>
</gene>
<reference evidence="2" key="1">
    <citation type="submission" date="2018-03" db="EMBL/GenBank/DDBJ databases">
        <authorList>
            <person name="Sun L."/>
            <person name="Liu H."/>
            <person name="Chen W."/>
            <person name="Huang K."/>
            <person name="Liu W."/>
            <person name="Gao X."/>
        </authorList>
    </citation>
    <scope>NUCLEOTIDE SEQUENCE [LARGE SCALE GENOMIC DNA]</scope>
    <source>
        <strain evidence="2">SH9</strain>
    </source>
</reference>
<protein>
    <recommendedName>
        <fullName evidence="3">PAS domain-containing sensor histidine kinase</fullName>
    </recommendedName>
</protein>
<dbReference type="RefSeq" id="WP_146140379.1">
    <property type="nucleotide sequence ID" value="NZ_PVZS01000061.1"/>
</dbReference>
<feature type="non-terminal residue" evidence="1">
    <location>
        <position position="69"/>
    </location>
</feature>
<evidence type="ECO:0000313" key="1">
    <source>
        <dbReference type="EMBL" id="PSC02437.1"/>
    </source>
</evidence>
<sequence length="69" mass="7165">MSDLAGPNATDARVDQELAALDERGQAALVIDASGERVLWATGAGAALFGARDARALARERLDGRAFPV</sequence>
<dbReference type="EMBL" id="PVZS01000061">
    <property type="protein sequence ID" value="PSC02437.1"/>
    <property type="molecule type" value="Genomic_DNA"/>
</dbReference>
<dbReference type="Proteomes" id="UP000239772">
    <property type="component" value="Unassembled WGS sequence"/>
</dbReference>
<organism evidence="1 2">
    <name type="scientific">Alsobacter soli</name>
    <dbReference type="NCBI Taxonomy" id="2109933"/>
    <lineage>
        <taxon>Bacteria</taxon>
        <taxon>Pseudomonadati</taxon>
        <taxon>Pseudomonadota</taxon>
        <taxon>Alphaproteobacteria</taxon>
        <taxon>Hyphomicrobiales</taxon>
        <taxon>Alsobacteraceae</taxon>
        <taxon>Alsobacter</taxon>
    </lineage>
</organism>
<evidence type="ECO:0008006" key="3">
    <source>
        <dbReference type="Google" id="ProtNLM"/>
    </source>
</evidence>
<proteinExistence type="predicted"/>
<accession>A0A2T1HLA8</accession>
<dbReference type="AlphaFoldDB" id="A0A2T1HLA8"/>
<keyword evidence="2" id="KW-1185">Reference proteome</keyword>
<evidence type="ECO:0000313" key="2">
    <source>
        <dbReference type="Proteomes" id="UP000239772"/>
    </source>
</evidence>